<comment type="subcellular location">
    <subcellularLocation>
        <location evidence="1">Cell membrane</location>
        <topology evidence="1">Single-pass membrane protein</topology>
    </subcellularLocation>
</comment>
<dbReference type="AlphaFoldDB" id="A0A835D5X6"/>
<dbReference type="InterPro" id="IPR047117">
    <property type="entry name" value="PERK1-13-like"/>
</dbReference>
<dbReference type="PROSITE" id="PS00108">
    <property type="entry name" value="PROTEIN_KINASE_ST"/>
    <property type="match status" value="1"/>
</dbReference>
<keyword evidence="3" id="KW-0418">Kinase</keyword>
<dbReference type="EMBL" id="JABCRI010000016">
    <property type="protein sequence ID" value="KAF8391908.1"/>
    <property type="molecule type" value="Genomic_DNA"/>
</dbReference>
<dbReference type="OMA" id="HTERAIC"/>
<dbReference type="EC" id="2.7.11.1" evidence="2"/>
<dbReference type="InterPro" id="IPR008271">
    <property type="entry name" value="Ser/Thr_kinase_AS"/>
</dbReference>
<reference evidence="14 15" key="1">
    <citation type="submission" date="2020-04" db="EMBL/GenBank/DDBJ databases">
        <title>Plant Genome Project.</title>
        <authorList>
            <person name="Zhang R.-G."/>
        </authorList>
    </citation>
    <scope>NUCLEOTIDE SEQUENCE [LARGE SCALE GENOMIC DNA]</scope>
    <source>
        <strain evidence="14">YNK0</strain>
        <tissue evidence="14">Leaf</tissue>
    </source>
</reference>
<dbReference type="PANTHER" id="PTHR47982:SF57">
    <property type="entry name" value="PROTEIN KINASE DOMAIN-CONTAINING PROTEIN"/>
    <property type="match status" value="1"/>
</dbReference>
<dbReference type="Pfam" id="PF19160">
    <property type="entry name" value="SPARK"/>
    <property type="match status" value="1"/>
</dbReference>
<dbReference type="InterPro" id="IPR004147">
    <property type="entry name" value="ABC1_dom"/>
</dbReference>
<keyword evidence="8" id="KW-1133">Transmembrane helix</keyword>
<name>A0A835D5X6_TETSI</name>
<comment type="caution">
    <text evidence="14">The sequence shown here is derived from an EMBL/GenBank/DDBJ whole genome shotgun (WGS) entry which is preliminary data.</text>
</comment>
<keyword evidence="7" id="KW-0067">ATP-binding</keyword>
<evidence type="ECO:0000256" key="11">
    <source>
        <dbReference type="ARBA" id="ARBA00048679"/>
    </source>
</evidence>
<protein>
    <recommendedName>
        <fullName evidence="2">non-specific serine/threonine protein kinase</fullName>
        <ecNumber evidence="2">2.7.11.1</ecNumber>
    </recommendedName>
</protein>
<keyword evidence="15" id="KW-1185">Reference proteome</keyword>
<dbReference type="Pfam" id="PF03109">
    <property type="entry name" value="ABC1"/>
    <property type="match status" value="1"/>
</dbReference>
<keyword evidence="9" id="KW-0472">Membrane</keyword>
<proteinExistence type="predicted"/>
<comment type="catalytic activity">
    <reaction evidence="11">
        <text>L-seryl-[protein] + ATP = O-phospho-L-seryl-[protein] + ADP + H(+)</text>
        <dbReference type="Rhea" id="RHEA:17989"/>
        <dbReference type="Rhea" id="RHEA-COMP:9863"/>
        <dbReference type="Rhea" id="RHEA-COMP:11604"/>
        <dbReference type="ChEBI" id="CHEBI:15378"/>
        <dbReference type="ChEBI" id="CHEBI:29999"/>
        <dbReference type="ChEBI" id="CHEBI:30616"/>
        <dbReference type="ChEBI" id="CHEBI:83421"/>
        <dbReference type="ChEBI" id="CHEBI:456216"/>
        <dbReference type="EC" id="2.7.11.1"/>
    </reaction>
</comment>
<gene>
    <name evidence="14" type="ORF">HHK36_022248</name>
</gene>
<dbReference type="InterPro" id="IPR011009">
    <property type="entry name" value="Kinase-like_dom_sf"/>
</dbReference>
<keyword evidence="5" id="KW-0812">Transmembrane</keyword>
<dbReference type="SMART" id="SM00220">
    <property type="entry name" value="S_TKc"/>
    <property type="match status" value="1"/>
</dbReference>
<feature type="domain" description="Protein kinase" evidence="13">
    <location>
        <begin position="168"/>
        <end position="454"/>
    </location>
</feature>
<evidence type="ECO:0000256" key="9">
    <source>
        <dbReference type="ARBA" id="ARBA00023136"/>
    </source>
</evidence>
<dbReference type="InterPro" id="IPR043891">
    <property type="entry name" value="SPARK"/>
</dbReference>
<evidence type="ECO:0000313" key="15">
    <source>
        <dbReference type="Proteomes" id="UP000655225"/>
    </source>
</evidence>
<evidence type="ECO:0000256" key="10">
    <source>
        <dbReference type="ARBA" id="ARBA00047899"/>
    </source>
</evidence>
<accession>A0A835D5X6</accession>
<dbReference type="InterPro" id="IPR000719">
    <property type="entry name" value="Prot_kinase_dom"/>
</dbReference>
<dbReference type="SUPFAM" id="SSF56112">
    <property type="entry name" value="Protein kinase-like (PK-like)"/>
    <property type="match status" value="1"/>
</dbReference>
<evidence type="ECO:0000256" key="12">
    <source>
        <dbReference type="SAM" id="MobiDB-lite"/>
    </source>
</evidence>
<evidence type="ECO:0000256" key="7">
    <source>
        <dbReference type="ARBA" id="ARBA00022840"/>
    </source>
</evidence>
<dbReference type="PANTHER" id="PTHR47982">
    <property type="entry name" value="PROLINE-RICH RECEPTOR-LIKE PROTEIN KINASE PERK4"/>
    <property type="match status" value="1"/>
</dbReference>
<evidence type="ECO:0000256" key="4">
    <source>
        <dbReference type="ARBA" id="ARBA00022679"/>
    </source>
</evidence>
<dbReference type="Gene3D" id="1.10.510.10">
    <property type="entry name" value="Transferase(Phosphotransferase) domain 1"/>
    <property type="match status" value="1"/>
</dbReference>
<dbReference type="GO" id="GO:0005886">
    <property type="term" value="C:plasma membrane"/>
    <property type="evidence" value="ECO:0007669"/>
    <property type="project" value="UniProtKB-SubCell"/>
</dbReference>
<keyword evidence="3" id="KW-0723">Serine/threonine-protein kinase</keyword>
<dbReference type="Gene3D" id="3.30.200.20">
    <property type="entry name" value="Phosphorylase Kinase, domain 1"/>
    <property type="match status" value="1"/>
</dbReference>
<evidence type="ECO:0000256" key="3">
    <source>
        <dbReference type="ARBA" id="ARBA00022527"/>
    </source>
</evidence>
<evidence type="ECO:0000256" key="5">
    <source>
        <dbReference type="ARBA" id="ARBA00022692"/>
    </source>
</evidence>
<feature type="region of interest" description="Disordered" evidence="12">
    <location>
        <begin position="460"/>
        <end position="481"/>
    </location>
</feature>
<evidence type="ECO:0000256" key="1">
    <source>
        <dbReference type="ARBA" id="ARBA00004162"/>
    </source>
</evidence>
<dbReference type="GO" id="GO:0005524">
    <property type="term" value="F:ATP binding"/>
    <property type="evidence" value="ECO:0007669"/>
    <property type="project" value="UniProtKB-KW"/>
</dbReference>
<sequence length="481" mass="53634">MNHSLSSLFAACPLNFTAYPYEPTGECLGVEDKISGWNSLPTTRCCRNALTTLSQALALQANATNAIFLSEDQWKNCHGSFLRQNTSSSNSCNFQNLHSGSSKCSNFSLSAIEHRKDYQDALHDCSQFNSSFDETCKNCTQSIIRARDHLLEEFNVQKNHTERAICGVAVVISVAAGKIGDHSLVDDLYRCLHALDKFGKEITTWSGLYRFSKTEIENAINHRIGKVTLGAGSVGQVYKGVLPSGQAVAIKHIYKRNHSHESFTREVEVRDCVLSWDTRVKILRDCALALRYLHNYIDGCIVHRDIKLTNILLTEKMEPKLSDFGLTKILGLETRVYRDVRGMVGYMDPECMITGALTCASDIYNFGIVILQMLSGMKVIDMDHDARDQLSRKAKEVTMGKRPLEEFKDPRLKENVSVVDFESILLVAVLCVAKSSKGRPTINVVFEEMDKAWKNTSANMSGKEMNASATPQSKSMEAISV</sequence>
<dbReference type="PROSITE" id="PS50011">
    <property type="entry name" value="PROTEIN_KINASE_DOM"/>
    <property type="match status" value="1"/>
</dbReference>
<dbReference type="Proteomes" id="UP000655225">
    <property type="component" value="Unassembled WGS sequence"/>
</dbReference>
<evidence type="ECO:0000256" key="8">
    <source>
        <dbReference type="ARBA" id="ARBA00022989"/>
    </source>
</evidence>
<keyword evidence="4" id="KW-0808">Transferase</keyword>
<comment type="catalytic activity">
    <reaction evidence="10">
        <text>L-threonyl-[protein] + ATP = O-phospho-L-threonyl-[protein] + ADP + H(+)</text>
        <dbReference type="Rhea" id="RHEA:46608"/>
        <dbReference type="Rhea" id="RHEA-COMP:11060"/>
        <dbReference type="Rhea" id="RHEA-COMP:11605"/>
        <dbReference type="ChEBI" id="CHEBI:15378"/>
        <dbReference type="ChEBI" id="CHEBI:30013"/>
        <dbReference type="ChEBI" id="CHEBI:30616"/>
        <dbReference type="ChEBI" id="CHEBI:61977"/>
        <dbReference type="ChEBI" id="CHEBI:456216"/>
        <dbReference type="EC" id="2.7.11.1"/>
    </reaction>
</comment>
<evidence type="ECO:0000259" key="13">
    <source>
        <dbReference type="PROSITE" id="PS50011"/>
    </source>
</evidence>
<dbReference type="Pfam" id="PF00069">
    <property type="entry name" value="Pkinase"/>
    <property type="match status" value="1"/>
</dbReference>
<evidence type="ECO:0000256" key="6">
    <source>
        <dbReference type="ARBA" id="ARBA00022741"/>
    </source>
</evidence>
<dbReference type="GO" id="GO:0004674">
    <property type="term" value="F:protein serine/threonine kinase activity"/>
    <property type="evidence" value="ECO:0007669"/>
    <property type="project" value="UniProtKB-KW"/>
</dbReference>
<organism evidence="14 15">
    <name type="scientific">Tetracentron sinense</name>
    <name type="common">Spur-leaf</name>
    <dbReference type="NCBI Taxonomy" id="13715"/>
    <lineage>
        <taxon>Eukaryota</taxon>
        <taxon>Viridiplantae</taxon>
        <taxon>Streptophyta</taxon>
        <taxon>Embryophyta</taxon>
        <taxon>Tracheophyta</taxon>
        <taxon>Spermatophyta</taxon>
        <taxon>Magnoliopsida</taxon>
        <taxon>Trochodendrales</taxon>
        <taxon>Trochodendraceae</taxon>
        <taxon>Tetracentron</taxon>
    </lineage>
</organism>
<evidence type="ECO:0000313" key="14">
    <source>
        <dbReference type="EMBL" id="KAF8391908.1"/>
    </source>
</evidence>
<evidence type="ECO:0000256" key="2">
    <source>
        <dbReference type="ARBA" id="ARBA00012513"/>
    </source>
</evidence>
<keyword evidence="6" id="KW-0547">Nucleotide-binding</keyword>
<dbReference type="OrthoDB" id="4062651at2759"/>